<dbReference type="EMBL" id="VTRV01000009">
    <property type="protein sequence ID" value="TZF91432.1"/>
    <property type="molecule type" value="Genomic_DNA"/>
</dbReference>
<dbReference type="Proteomes" id="UP000323164">
    <property type="component" value="Unassembled WGS sequence"/>
</dbReference>
<comment type="caution">
    <text evidence="3">The sequence shown here is derived from an EMBL/GenBank/DDBJ whole genome shotgun (WGS) entry which is preliminary data.</text>
</comment>
<dbReference type="InterPro" id="IPR029016">
    <property type="entry name" value="GAF-like_dom_sf"/>
</dbReference>
<dbReference type="CDD" id="cd01949">
    <property type="entry name" value="GGDEF"/>
    <property type="match status" value="1"/>
</dbReference>
<feature type="domain" description="EAL" evidence="1">
    <location>
        <begin position="718"/>
        <end position="969"/>
    </location>
</feature>
<dbReference type="PANTHER" id="PTHR44757:SF2">
    <property type="entry name" value="BIOFILM ARCHITECTURE MAINTENANCE PROTEIN MBAA"/>
    <property type="match status" value="1"/>
</dbReference>
<evidence type="ECO:0000259" key="2">
    <source>
        <dbReference type="PROSITE" id="PS50887"/>
    </source>
</evidence>
<dbReference type="SUPFAM" id="SSF55073">
    <property type="entry name" value="Nucleotide cyclase"/>
    <property type="match status" value="1"/>
</dbReference>
<dbReference type="SMART" id="SM00267">
    <property type="entry name" value="GGDEF"/>
    <property type="match status" value="1"/>
</dbReference>
<gene>
    <name evidence="3" type="ORF">FW784_01750</name>
</gene>
<reference evidence="3 4" key="1">
    <citation type="submission" date="2019-08" db="EMBL/GenBank/DDBJ databases">
        <title>Draft genome sequence of Lysobacter sp. UKS-15.</title>
        <authorList>
            <person name="Im W.-T."/>
        </authorList>
    </citation>
    <scope>NUCLEOTIDE SEQUENCE [LARGE SCALE GENOMIC DNA]</scope>
    <source>
        <strain evidence="3 4">UKS-15</strain>
    </source>
</reference>
<dbReference type="InterPro" id="IPR043128">
    <property type="entry name" value="Rev_trsase/Diguanyl_cyclase"/>
</dbReference>
<dbReference type="InterPro" id="IPR035919">
    <property type="entry name" value="EAL_sf"/>
</dbReference>
<dbReference type="InterPro" id="IPR029787">
    <property type="entry name" value="Nucleotide_cyclase"/>
</dbReference>
<dbReference type="Pfam" id="PF00563">
    <property type="entry name" value="EAL"/>
    <property type="match status" value="1"/>
</dbReference>
<dbReference type="SUPFAM" id="SSF141868">
    <property type="entry name" value="EAL domain-like"/>
    <property type="match status" value="1"/>
</dbReference>
<dbReference type="InterPro" id="IPR001633">
    <property type="entry name" value="EAL_dom"/>
</dbReference>
<sequence>MRTGDSPAAEGQRIGQALGCLLDAVGIPDFACRVAEYLDRQGFGRVAVVWCIGRGDAQVHDAARLLEHDVEIAMSARAQGGWAVGEGRVAACIEAQESGDSIGIVLDGQAQLRARVREQCDLLAPIARAVFEKNRLTESMRMLERSEQLQSTLFQIADMASSEMDLEDMLRELHSIVGRFMYAENFYIALYDEQKDAIRFIYLVDTEDELVRPPNQFVSMDVLERGLTWYVIRDKHSLMGSMDAVRSQISGPMRDIGADSFDWLGVPIMVGNTVRGVLVVQSYVERPRYTAADQALLTYVGSHILTALDRKLQQEELERRVEERTQALTLEIQERQRSVRVQETLYRIAELSHTATNLDEFYAAVHRIVGEFLDARNFYIALLSDDGNTVQFPYFVDQYGNRAQTRPVGRGISEYAMRYGKPLLLDMTDPDTAQRILDLQHRGELAPIGKQSVAWLGVPLLLGERVMGLLAVQSYTPGVGYTSRDRELLTFISYQIANGLERQRAAAELKNAYVDLEKRVSERTIELSEQIEVREQIEQRLKHEVLHDSLTGLPNRAYLRDQLVRALAHRERDPHYRFAVLFMDLDRFKVINDSVGHLVGDALLKEVARRFSKCVRGGRDMVARLGGDEFAILMEVDSPETAMRMGQRVIEALKEPVRVEGKELFTGVSVGITLSSPHYTSPEDLLRDADIAMYRAKAGGRHRIEVFDEQLHEQALQLLEVESDLRRAITRQEFEPYFQPIVRLVDGAIVGYEALIRWNHPERGVLAPGAFLHVADASGSMEAIDWQMFERTLECIAALVQPGQYVNLNFSPRHFRSQDLDERFLKLVAAKGVNSAQVRIEVTEGALLENPEQIGQVFNRLRESGVLIALDDFGTGYSSLSYLHRFKLHTVKIDRSFISDLQIEEEGGSTAVVRAILALSRAQRLEVVAEGIETEAQRRALLTLGCELGQGYLFAKPASLGAILASRGQ</sequence>
<accession>A0A5D8ZBD4</accession>
<dbReference type="PROSITE" id="PS50883">
    <property type="entry name" value="EAL"/>
    <property type="match status" value="1"/>
</dbReference>
<dbReference type="Gene3D" id="3.30.70.270">
    <property type="match status" value="1"/>
</dbReference>
<dbReference type="CDD" id="cd01948">
    <property type="entry name" value="EAL"/>
    <property type="match status" value="1"/>
</dbReference>
<name>A0A5D8ZBD4_9GAMM</name>
<organism evidence="3 4">
    <name type="scientific">Cognatilysobacter lacus</name>
    <dbReference type="NCBI Taxonomy" id="1643323"/>
    <lineage>
        <taxon>Bacteria</taxon>
        <taxon>Pseudomonadati</taxon>
        <taxon>Pseudomonadota</taxon>
        <taxon>Gammaproteobacteria</taxon>
        <taxon>Lysobacterales</taxon>
        <taxon>Lysobacteraceae</taxon>
        <taxon>Cognatilysobacter</taxon>
    </lineage>
</organism>
<dbReference type="AlphaFoldDB" id="A0A5D8ZBD4"/>
<keyword evidence="4" id="KW-1185">Reference proteome</keyword>
<dbReference type="PROSITE" id="PS50887">
    <property type="entry name" value="GGDEF"/>
    <property type="match status" value="1"/>
</dbReference>
<dbReference type="InterPro" id="IPR003018">
    <property type="entry name" value="GAF"/>
</dbReference>
<protein>
    <submittedName>
        <fullName evidence="3">EAL domain-containing protein</fullName>
    </submittedName>
</protein>
<evidence type="ECO:0000259" key="1">
    <source>
        <dbReference type="PROSITE" id="PS50883"/>
    </source>
</evidence>
<dbReference type="PANTHER" id="PTHR44757">
    <property type="entry name" value="DIGUANYLATE CYCLASE DGCP"/>
    <property type="match status" value="1"/>
</dbReference>
<proteinExistence type="predicted"/>
<evidence type="ECO:0000313" key="3">
    <source>
        <dbReference type="EMBL" id="TZF91432.1"/>
    </source>
</evidence>
<dbReference type="Pfam" id="PF00990">
    <property type="entry name" value="GGDEF"/>
    <property type="match status" value="1"/>
</dbReference>
<dbReference type="OrthoDB" id="9804951at2"/>
<dbReference type="NCBIfam" id="TIGR00254">
    <property type="entry name" value="GGDEF"/>
    <property type="match status" value="1"/>
</dbReference>
<dbReference type="Gene3D" id="3.20.20.450">
    <property type="entry name" value="EAL domain"/>
    <property type="match status" value="1"/>
</dbReference>
<dbReference type="InterPro" id="IPR000160">
    <property type="entry name" value="GGDEF_dom"/>
</dbReference>
<evidence type="ECO:0000313" key="4">
    <source>
        <dbReference type="Proteomes" id="UP000323164"/>
    </source>
</evidence>
<feature type="domain" description="GGDEF" evidence="2">
    <location>
        <begin position="576"/>
        <end position="709"/>
    </location>
</feature>
<dbReference type="SMART" id="SM00065">
    <property type="entry name" value="GAF"/>
    <property type="match status" value="2"/>
</dbReference>
<dbReference type="SMART" id="SM00052">
    <property type="entry name" value="EAL"/>
    <property type="match status" value="1"/>
</dbReference>
<dbReference type="SUPFAM" id="SSF55781">
    <property type="entry name" value="GAF domain-like"/>
    <property type="match status" value="2"/>
</dbReference>
<dbReference type="Pfam" id="PF13185">
    <property type="entry name" value="GAF_2"/>
    <property type="match status" value="2"/>
</dbReference>
<dbReference type="InterPro" id="IPR052155">
    <property type="entry name" value="Biofilm_reg_signaling"/>
</dbReference>
<dbReference type="Gene3D" id="3.30.450.40">
    <property type="match status" value="2"/>
</dbReference>
<dbReference type="RefSeq" id="WP_149351634.1">
    <property type="nucleotide sequence ID" value="NZ_VTRV01000009.1"/>
</dbReference>